<sequence length="541" mass="60870">MVKVFKKLVLLVAVLTVVATILSACSNDKKTEANVEKSKTSMDGYKVGDTFKAKKPVKFSILYSDHPNYPYKKDWLLWKEMKKRTNVTLKPTIVPMSDYEQKRSLLISSGDAPLIIPKTYPGQEAAFVSSGAILPVSDYIDKMPNFKEKVKKWNMQADLDTLRQEDGKFYVLPGLHEEIWPDYSLAVRTDIFKKNNIAIPKTWAELQSALKKLKEVYPDVTPFSDRWQMNSTLNIAATSFGTVAGWGTTSGMQYDESKDKYVFSGATKEYKDMVTYFHSLVEQGLLDKESLTQDDQQAIQKFVSGKSFVIGANAQELVAYRTSMDKNLGKGKYSIQKIMVPGGPAGQVMAGSRLENGIMINAKAKDDPNFDTMLQFIDWLWYSDEGEEFAKWGVEGTTYTKENGKRKLAKDVNYVGLNPSGTKALNTDFGFSGGVFAYGGTTELLQSTFSDEELKFQKEMADTKTPLKANPPYPLSEGDREQATLLSTPLKDMTSQNTLRFINGSRPLSEWDKYVSELKAKGMDKYSDLINKAYKDFKKKN</sequence>
<name>A0ABT8HW94_9BACL</name>
<protein>
    <submittedName>
        <fullName evidence="2">Extracellular solute-binding protein</fullName>
    </submittedName>
</protein>
<gene>
    <name evidence="2" type="ORF">QYB97_11080</name>
</gene>
<keyword evidence="3" id="KW-1185">Reference proteome</keyword>
<feature type="chain" id="PRO_5047335190" evidence="1">
    <location>
        <begin position="27"/>
        <end position="541"/>
    </location>
</feature>
<dbReference type="CDD" id="cd13583">
    <property type="entry name" value="PBP2_AlgQ_like_4"/>
    <property type="match status" value="1"/>
</dbReference>
<comment type="caution">
    <text evidence="2">The sequence shown here is derived from an EMBL/GenBank/DDBJ whole genome shotgun (WGS) entry which is preliminary data.</text>
</comment>
<dbReference type="InterPro" id="IPR006059">
    <property type="entry name" value="SBP"/>
</dbReference>
<evidence type="ECO:0000313" key="3">
    <source>
        <dbReference type="Proteomes" id="UP001172721"/>
    </source>
</evidence>
<dbReference type="Gene3D" id="3.40.190.10">
    <property type="entry name" value="Periplasmic binding protein-like II"/>
    <property type="match status" value="2"/>
</dbReference>
<accession>A0ABT8HW94</accession>
<dbReference type="PANTHER" id="PTHR43649:SF12">
    <property type="entry name" value="DIACETYLCHITOBIOSE BINDING PROTEIN DASA"/>
    <property type="match status" value="1"/>
</dbReference>
<dbReference type="SUPFAM" id="SSF53850">
    <property type="entry name" value="Periplasmic binding protein-like II"/>
    <property type="match status" value="1"/>
</dbReference>
<feature type="signal peptide" evidence="1">
    <location>
        <begin position="1"/>
        <end position="26"/>
    </location>
</feature>
<evidence type="ECO:0000256" key="1">
    <source>
        <dbReference type="SAM" id="SignalP"/>
    </source>
</evidence>
<organism evidence="2 3">
    <name type="scientific">Fictibacillus fluitans</name>
    <dbReference type="NCBI Taxonomy" id="3058422"/>
    <lineage>
        <taxon>Bacteria</taxon>
        <taxon>Bacillati</taxon>
        <taxon>Bacillota</taxon>
        <taxon>Bacilli</taxon>
        <taxon>Bacillales</taxon>
        <taxon>Fictibacillaceae</taxon>
        <taxon>Fictibacillus</taxon>
    </lineage>
</organism>
<dbReference type="RefSeq" id="WP_301166067.1">
    <property type="nucleotide sequence ID" value="NZ_JAUHTR010000005.1"/>
</dbReference>
<keyword evidence="1" id="KW-0732">Signal</keyword>
<dbReference type="Pfam" id="PF01547">
    <property type="entry name" value="SBP_bac_1"/>
    <property type="match status" value="1"/>
</dbReference>
<proteinExistence type="predicted"/>
<dbReference type="EMBL" id="JAUHTR010000005">
    <property type="protein sequence ID" value="MDN4525024.1"/>
    <property type="molecule type" value="Genomic_DNA"/>
</dbReference>
<dbReference type="Proteomes" id="UP001172721">
    <property type="component" value="Unassembled WGS sequence"/>
</dbReference>
<dbReference type="PROSITE" id="PS51257">
    <property type="entry name" value="PROKAR_LIPOPROTEIN"/>
    <property type="match status" value="1"/>
</dbReference>
<evidence type="ECO:0000313" key="2">
    <source>
        <dbReference type="EMBL" id="MDN4525024.1"/>
    </source>
</evidence>
<dbReference type="PANTHER" id="PTHR43649">
    <property type="entry name" value="ARABINOSE-BINDING PROTEIN-RELATED"/>
    <property type="match status" value="1"/>
</dbReference>
<dbReference type="InterPro" id="IPR050490">
    <property type="entry name" value="Bact_solute-bd_prot1"/>
</dbReference>
<reference evidence="2" key="1">
    <citation type="submission" date="2023-07" db="EMBL/GenBank/DDBJ databases">
        <title>Fictibacillus sp. isolated from freshwater pond.</title>
        <authorList>
            <person name="Kirdat K."/>
            <person name="Bhat A."/>
            <person name="Mourya A."/>
            <person name="Yadav A."/>
        </authorList>
    </citation>
    <scope>NUCLEOTIDE SEQUENCE</scope>
    <source>
        <strain evidence="2">NE201</strain>
    </source>
</reference>